<accession>A0A5D3KE90</accession>
<dbReference type="Proteomes" id="UP000324758">
    <property type="component" value="Unassembled WGS sequence"/>
</dbReference>
<evidence type="ECO:0000313" key="3">
    <source>
        <dbReference type="Proteomes" id="UP000324758"/>
    </source>
</evidence>
<keyword evidence="1" id="KW-0472">Membrane</keyword>
<keyword evidence="1" id="KW-0812">Transmembrane</keyword>
<feature type="transmembrane region" description="Helical" evidence="1">
    <location>
        <begin position="53"/>
        <end position="72"/>
    </location>
</feature>
<dbReference type="Pfam" id="PF10990">
    <property type="entry name" value="DUF2809"/>
    <property type="match status" value="1"/>
</dbReference>
<dbReference type="AlphaFoldDB" id="A0A5D3KE90"/>
<comment type="caution">
    <text evidence="2">The sequence shown here is derived from an EMBL/GenBank/DDBJ whole genome shotgun (WGS) entry which is preliminary data.</text>
</comment>
<gene>
    <name evidence="2" type="ORF">FXB40_22290</name>
</gene>
<proteinExistence type="predicted"/>
<reference evidence="2 3" key="1">
    <citation type="submission" date="2019-08" db="EMBL/GenBank/DDBJ databases">
        <title>Bradyrhizobium hipponensis sp. nov., a rhizobium isolated from a Lupinus angustifolius root nodule in Tunisia.</title>
        <authorList>
            <person name="Off K."/>
            <person name="Rejili M."/>
            <person name="Mars M."/>
            <person name="Brachmann A."/>
            <person name="Marin M."/>
        </authorList>
    </citation>
    <scope>NUCLEOTIDE SEQUENCE [LARGE SCALE GENOMIC DNA]</scope>
    <source>
        <strain evidence="2 3">CTAW71</strain>
    </source>
</reference>
<feature type="transmembrane region" description="Helical" evidence="1">
    <location>
        <begin position="79"/>
        <end position="100"/>
    </location>
</feature>
<dbReference type="OrthoDB" id="5360192at2"/>
<protein>
    <submittedName>
        <fullName evidence="2">DUF2809 domain-containing protein</fullName>
    </submittedName>
</protein>
<keyword evidence="3" id="KW-1185">Reference proteome</keyword>
<evidence type="ECO:0000256" key="1">
    <source>
        <dbReference type="SAM" id="Phobius"/>
    </source>
</evidence>
<dbReference type="EMBL" id="VSSS01000032">
    <property type="protein sequence ID" value="TYL93550.1"/>
    <property type="molecule type" value="Genomic_DNA"/>
</dbReference>
<name>A0A5D3KE90_9BRAD</name>
<evidence type="ECO:0000313" key="2">
    <source>
        <dbReference type="EMBL" id="TYL93550.1"/>
    </source>
</evidence>
<organism evidence="2 3">
    <name type="scientific">Bradyrhizobium rifense</name>
    <dbReference type="NCBI Taxonomy" id="515499"/>
    <lineage>
        <taxon>Bacteria</taxon>
        <taxon>Pseudomonadati</taxon>
        <taxon>Pseudomonadota</taxon>
        <taxon>Alphaproteobacteria</taxon>
        <taxon>Hyphomicrobiales</taxon>
        <taxon>Nitrobacteraceae</taxon>
        <taxon>Bradyrhizobium</taxon>
    </lineage>
</organism>
<sequence length="165" mass="17898">MERAMHGAQPDEPVVPRQRSLIRAALALVVIVCGLSLRWYGFPLGLPAFVVKYGGSLLWATMVFLLVGALAPRLSRTQIAAIAAAIAIVVEFSRLVHAPWLDAFRLTTAGALLLGRIFSLWNLVACLIGIVAGVWLDSHVASFGQDRILPRRSKLNSQEAGSTRE</sequence>
<dbReference type="InterPro" id="IPR021257">
    <property type="entry name" value="DUF2809"/>
</dbReference>
<feature type="transmembrane region" description="Helical" evidence="1">
    <location>
        <begin position="120"/>
        <end position="144"/>
    </location>
</feature>
<feature type="transmembrane region" description="Helical" evidence="1">
    <location>
        <begin position="21"/>
        <end position="41"/>
    </location>
</feature>
<keyword evidence="1" id="KW-1133">Transmembrane helix</keyword>